<feature type="domain" description="EamA" evidence="7">
    <location>
        <begin position="139"/>
        <end position="278"/>
    </location>
</feature>
<comment type="caution">
    <text evidence="8">The sequence shown here is derived from an EMBL/GenBank/DDBJ whole genome shotgun (WGS) entry which is preliminary data.</text>
</comment>
<dbReference type="Proteomes" id="UP001366060">
    <property type="component" value="Unassembled WGS sequence"/>
</dbReference>
<organism evidence="8 9">
    <name type="scientific">Psychromonas arctica</name>
    <dbReference type="NCBI Taxonomy" id="168275"/>
    <lineage>
        <taxon>Bacteria</taxon>
        <taxon>Pseudomonadati</taxon>
        <taxon>Pseudomonadota</taxon>
        <taxon>Gammaproteobacteria</taxon>
        <taxon>Alteromonadales</taxon>
        <taxon>Psychromonadaceae</taxon>
        <taxon>Psychromonas</taxon>
    </lineage>
</organism>
<feature type="transmembrane region" description="Helical" evidence="6">
    <location>
        <begin position="112"/>
        <end position="130"/>
    </location>
</feature>
<feature type="transmembrane region" description="Helical" evidence="6">
    <location>
        <begin position="142"/>
        <end position="161"/>
    </location>
</feature>
<dbReference type="Pfam" id="PF00892">
    <property type="entry name" value="EamA"/>
    <property type="match status" value="2"/>
</dbReference>
<evidence type="ECO:0000313" key="8">
    <source>
        <dbReference type="EMBL" id="MEL0659422.1"/>
    </source>
</evidence>
<evidence type="ECO:0000256" key="5">
    <source>
        <dbReference type="ARBA" id="ARBA00023136"/>
    </source>
</evidence>
<evidence type="ECO:0000256" key="6">
    <source>
        <dbReference type="SAM" id="Phobius"/>
    </source>
</evidence>
<sequence length="283" mass="30791">MLLLLVAIFWGTSYGLTKEALIFTSVLLFIAVRFSLTGLCMAPIVFKEYREGKNKDWKVAIPSGIILSTIFLCEVYGVSQTSASNAAFLISLSVILTAFFEPLINRTKIPSSLLLLAVTSIVGVYCLTNSGQSTLSLNTGDYFILSAAVLRAVMVTVTKRLSEGKDITTSTLTAIQAFIVAVSALILCFITQPFEAVTLPASSHFWLIMVYLVLCCTLFAFYIQNYAIRKISPTKVSLLMGSEPLFGALFAVVWLNESLTLLQMFGGALILTSVLITSVKVSK</sequence>
<feature type="transmembrane region" description="Helical" evidence="6">
    <location>
        <begin position="236"/>
        <end position="255"/>
    </location>
</feature>
<dbReference type="PANTHER" id="PTHR42920:SF5">
    <property type="entry name" value="EAMA DOMAIN-CONTAINING PROTEIN"/>
    <property type="match status" value="1"/>
</dbReference>
<feature type="transmembrane region" description="Helical" evidence="6">
    <location>
        <begin position="204"/>
        <end position="224"/>
    </location>
</feature>
<protein>
    <submittedName>
        <fullName evidence="8">EamA family transporter</fullName>
    </submittedName>
</protein>
<feature type="transmembrane region" description="Helical" evidence="6">
    <location>
        <begin position="57"/>
        <end position="77"/>
    </location>
</feature>
<feature type="domain" description="EamA" evidence="7">
    <location>
        <begin position="2"/>
        <end position="127"/>
    </location>
</feature>
<dbReference type="InterPro" id="IPR037185">
    <property type="entry name" value="EmrE-like"/>
</dbReference>
<dbReference type="Gene3D" id="1.10.3730.20">
    <property type="match status" value="1"/>
</dbReference>
<keyword evidence="9" id="KW-1185">Reference proteome</keyword>
<keyword evidence="4 6" id="KW-1133">Transmembrane helix</keyword>
<dbReference type="EMBL" id="JBAKBA010000020">
    <property type="protein sequence ID" value="MEL0659422.1"/>
    <property type="molecule type" value="Genomic_DNA"/>
</dbReference>
<evidence type="ECO:0000256" key="4">
    <source>
        <dbReference type="ARBA" id="ARBA00022989"/>
    </source>
</evidence>
<keyword evidence="2" id="KW-1003">Cell membrane</keyword>
<reference evidence="8 9" key="1">
    <citation type="submission" date="2024-02" db="EMBL/GenBank/DDBJ databases">
        <title>Bacteria isolated from the canopy kelp, Nereocystis luetkeana.</title>
        <authorList>
            <person name="Pfister C.A."/>
            <person name="Younker I.T."/>
            <person name="Light S.H."/>
        </authorList>
    </citation>
    <scope>NUCLEOTIDE SEQUENCE [LARGE SCALE GENOMIC DNA]</scope>
    <source>
        <strain evidence="8 9">TI.2.07</strain>
    </source>
</reference>
<evidence type="ECO:0000256" key="2">
    <source>
        <dbReference type="ARBA" id="ARBA00022475"/>
    </source>
</evidence>
<feature type="transmembrane region" description="Helical" evidence="6">
    <location>
        <begin position="83"/>
        <end position="100"/>
    </location>
</feature>
<name>A0ABU9HCR1_9GAMM</name>
<dbReference type="RefSeq" id="WP_341627979.1">
    <property type="nucleotide sequence ID" value="NZ_JBAKBA010000020.1"/>
</dbReference>
<accession>A0ABU9HCR1</accession>
<gene>
    <name evidence="8" type="ORF">V6255_09760</name>
</gene>
<feature type="transmembrane region" description="Helical" evidence="6">
    <location>
        <begin position="25"/>
        <end position="45"/>
    </location>
</feature>
<dbReference type="InterPro" id="IPR051258">
    <property type="entry name" value="Diverse_Substrate_Transporter"/>
</dbReference>
<dbReference type="InterPro" id="IPR000620">
    <property type="entry name" value="EamA_dom"/>
</dbReference>
<keyword evidence="3 6" id="KW-0812">Transmembrane</keyword>
<dbReference type="SUPFAM" id="SSF103481">
    <property type="entry name" value="Multidrug resistance efflux transporter EmrE"/>
    <property type="match status" value="2"/>
</dbReference>
<evidence type="ECO:0000313" key="9">
    <source>
        <dbReference type="Proteomes" id="UP001366060"/>
    </source>
</evidence>
<evidence type="ECO:0000256" key="1">
    <source>
        <dbReference type="ARBA" id="ARBA00004651"/>
    </source>
</evidence>
<evidence type="ECO:0000256" key="3">
    <source>
        <dbReference type="ARBA" id="ARBA00022692"/>
    </source>
</evidence>
<feature type="transmembrane region" description="Helical" evidence="6">
    <location>
        <begin position="173"/>
        <end position="192"/>
    </location>
</feature>
<keyword evidence="5 6" id="KW-0472">Membrane</keyword>
<proteinExistence type="predicted"/>
<dbReference type="PANTHER" id="PTHR42920">
    <property type="entry name" value="OS03G0707200 PROTEIN-RELATED"/>
    <property type="match status" value="1"/>
</dbReference>
<evidence type="ECO:0000259" key="7">
    <source>
        <dbReference type="Pfam" id="PF00892"/>
    </source>
</evidence>
<comment type="subcellular location">
    <subcellularLocation>
        <location evidence="1">Cell membrane</location>
        <topology evidence="1">Multi-pass membrane protein</topology>
    </subcellularLocation>
</comment>
<feature type="transmembrane region" description="Helical" evidence="6">
    <location>
        <begin position="261"/>
        <end position="279"/>
    </location>
</feature>